<comment type="caution">
    <text evidence="2">The sequence shown here is derived from an EMBL/GenBank/DDBJ whole genome shotgun (WGS) entry which is preliminary data.</text>
</comment>
<feature type="signal peptide" evidence="1">
    <location>
        <begin position="1"/>
        <end position="23"/>
    </location>
</feature>
<proteinExistence type="predicted"/>
<dbReference type="PROSITE" id="PS51257">
    <property type="entry name" value="PROKAR_LIPOPROTEIN"/>
    <property type="match status" value="1"/>
</dbReference>
<gene>
    <name evidence="3" type="ORF">DWW10_14680</name>
    <name evidence="2" type="ORF">DWX27_00485</name>
    <name evidence="4" type="ORF">DWZ32_11470</name>
</gene>
<organism evidence="2 6">
    <name type="scientific">Bacteroides intestinalis</name>
    <dbReference type="NCBI Taxonomy" id="329854"/>
    <lineage>
        <taxon>Bacteria</taxon>
        <taxon>Pseudomonadati</taxon>
        <taxon>Bacteroidota</taxon>
        <taxon>Bacteroidia</taxon>
        <taxon>Bacteroidales</taxon>
        <taxon>Bacteroidaceae</taxon>
        <taxon>Bacteroides</taxon>
    </lineage>
</organism>
<evidence type="ECO:0000313" key="3">
    <source>
        <dbReference type="EMBL" id="RGV52519.1"/>
    </source>
</evidence>
<reference evidence="5 6" key="1">
    <citation type="submission" date="2018-08" db="EMBL/GenBank/DDBJ databases">
        <title>A genome reference for cultivated species of the human gut microbiota.</title>
        <authorList>
            <person name="Zou Y."/>
            <person name="Xue W."/>
            <person name="Luo G."/>
        </authorList>
    </citation>
    <scope>NUCLEOTIDE SEQUENCE [LARGE SCALE GENOMIC DNA]</scope>
    <source>
        <strain evidence="3 5">AF14-32</strain>
        <strain evidence="2 6">AF19-10AC</strain>
        <strain evidence="4 7">AF31-23</strain>
    </source>
</reference>
<dbReference type="Proteomes" id="UP000283850">
    <property type="component" value="Unassembled WGS sequence"/>
</dbReference>
<accession>A0A3E4KT73</accession>
<protein>
    <recommendedName>
        <fullName evidence="8">Lipoprotein</fullName>
    </recommendedName>
</protein>
<sequence length="139" mass="16245">MKTLNCVKILLLCVFAVGLLSCGDDVYYTMENSDKKLCDRTWIDEYETDEGLTCTYQLRFFKDNNKGQELTTTYDTGGKTTVDREFSWRWTDDSKEALRLTFSDGKVKYFENVWVRDHYLSGKLDGKVLMMTDSNYTKN</sequence>
<evidence type="ECO:0008006" key="8">
    <source>
        <dbReference type="Google" id="ProtNLM"/>
    </source>
</evidence>
<evidence type="ECO:0000313" key="4">
    <source>
        <dbReference type="EMBL" id="RHN06433.1"/>
    </source>
</evidence>
<dbReference type="AlphaFoldDB" id="A0A3E4KT73"/>
<feature type="chain" id="PRO_5043182312" description="Lipoprotein" evidence="1">
    <location>
        <begin position="24"/>
        <end position="139"/>
    </location>
</feature>
<evidence type="ECO:0000313" key="5">
    <source>
        <dbReference type="Proteomes" id="UP000283850"/>
    </source>
</evidence>
<evidence type="ECO:0000313" key="2">
    <source>
        <dbReference type="EMBL" id="RGT58224.1"/>
    </source>
</evidence>
<dbReference type="Proteomes" id="UP000284772">
    <property type="component" value="Unassembled WGS sequence"/>
</dbReference>
<dbReference type="EMBL" id="QRQM01000012">
    <property type="protein sequence ID" value="RHN06433.1"/>
    <property type="molecule type" value="Genomic_DNA"/>
</dbReference>
<dbReference type="RefSeq" id="WP_022391364.1">
    <property type="nucleotide sequence ID" value="NZ_CABJDN010000008.1"/>
</dbReference>
<evidence type="ECO:0000313" key="6">
    <source>
        <dbReference type="Proteomes" id="UP000284772"/>
    </source>
</evidence>
<evidence type="ECO:0000256" key="1">
    <source>
        <dbReference type="SAM" id="SignalP"/>
    </source>
</evidence>
<name>A0A3E4KT73_9BACE</name>
<dbReference type="EMBL" id="QRWT01000001">
    <property type="protein sequence ID" value="RGT58224.1"/>
    <property type="molecule type" value="Genomic_DNA"/>
</dbReference>
<dbReference type="EMBL" id="QRZF01000009">
    <property type="protein sequence ID" value="RGV52519.1"/>
    <property type="molecule type" value="Genomic_DNA"/>
</dbReference>
<keyword evidence="1" id="KW-0732">Signal</keyword>
<dbReference type="Proteomes" id="UP000286003">
    <property type="component" value="Unassembled WGS sequence"/>
</dbReference>
<evidence type="ECO:0000313" key="7">
    <source>
        <dbReference type="Proteomes" id="UP000286003"/>
    </source>
</evidence>